<gene>
    <name evidence="3" type="ORF">ENJ40_04625</name>
</gene>
<feature type="domain" description="Glycosyl transferase family 1" evidence="1">
    <location>
        <begin position="215"/>
        <end position="383"/>
    </location>
</feature>
<protein>
    <submittedName>
        <fullName evidence="3">Glycosyltransferase family 1 protein</fullName>
    </submittedName>
</protein>
<sequence length="410" mass="46769">MKPSSEPRRIVILDTGREWGGGTNSLLELLKRINREKFKFGAIFYRNYPKGTESDIRRELEKLGVEFFLVPRRKLPPKVKIFKEFCRAGAFWLGPFRKDLLFFFDSYFRIQPQAGDIARILRDFRADLLYMNNQPASNLEGILAAERVGIPAILHCRIAKRVPRIAIRKTNARVQKVICVSRGLRDFYVSQGLRADLCTVIYNGIDLSLRPREGREALRKRWGLPPEDFVLGTVCSLVKRKRVQDLLEAAYLVQRRTSVPIKILIVGDGPERKKLEALSQRLGFSSRTLFAGFQSDPLSFIQAMDLFVFPSEKEGFPRVLLEAMLLGKPVIAARIPGPSELVKDGETGFLVEPRQPEALARAIMKLLQDRELAQTMGEKGRKRVEQFDIRHYVSGVSRVFEEVLNCSTSS</sequence>
<accession>A0A7C3CXY2</accession>
<evidence type="ECO:0000259" key="2">
    <source>
        <dbReference type="Pfam" id="PF13439"/>
    </source>
</evidence>
<reference evidence="3" key="1">
    <citation type="journal article" date="2020" name="mSystems">
        <title>Genome- and Community-Level Interaction Insights into Carbon Utilization and Element Cycling Functions of Hydrothermarchaeota in Hydrothermal Sediment.</title>
        <authorList>
            <person name="Zhou Z."/>
            <person name="Liu Y."/>
            <person name="Xu W."/>
            <person name="Pan J."/>
            <person name="Luo Z.H."/>
            <person name="Li M."/>
        </authorList>
    </citation>
    <scope>NUCLEOTIDE SEQUENCE [LARGE SCALE GENOMIC DNA]</scope>
    <source>
        <strain evidence="3">HyVt-483</strain>
    </source>
</reference>
<dbReference type="SUPFAM" id="SSF53756">
    <property type="entry name" value="UDP-Glycosyltransferase/glycogen phosphorylase"/>
    <property type="match status" value="1"/>
</dbReference>
<feature type="domain" description="Glycosyltransferase subfamily 4-like N-terminal" evidence="2">
    <location>
        <begin position="56"/>
        <end position="208"/>
    </location>
</feature>
<dbReference type="Pfam" id="PF13439">
    <property type="entry name" value="Glyco_transf_4"/>
    <property type="match status" value="1"/>
</dbReference>
<dbReference type="PANTHER" id="PTHR45947:SF3">
    <property type="entry name" value="SULFOQUINOVOSYL TRANSFERASE SQD2"/>
    <property type="match status" value="1"/>
</dbReference>
<dbReference type="InterPro" id="IPR001296">
    <property type="entry name" value="Glyco_trans_1"/>
</dbReference>
<dbReference type="InterPro" id="IPR050194">
    <property type="entry name" value="Glycosyltransferase_grp1"/>
</dbReference>
<dbReference type="CDD" id="cd03811">
    <property type="entry name" value="GT4_GT28_WabH-like"/>
    <property type="match status" value="1"/>
</dbReference>
<dbReference type="InterPro" id="IPR028098">
    <property type="entry name" value="Glyco_trans_4-like_N"/>
</dbReference>
<dbReference type="GO" id="GO:0016757">
    <property type="term" value="F:glycosyltransferase activity"/>
    <property type="evidence" value="ECO:0007669"/>
    <property type="project" value="InterPro"/>
</dbReference>
<proteinExistence type="predicted"/>
<dbReference type="AlphaFoldDB" id="A0A7C3CXY2"/>
<comment type="caution">
    <text evidence="3">The sequence shown here is derived from an EMBL/GenBank/DDBJ whole genome shotgun (WGS) entry which is preliminary data.</text>
</comment>
<dbReference type="Pfam" id="PF00534">
    <property type="entry name" value="Glycos_transf_1"/>
    <property type="match status" value="1"/>
</dbReference>
<dbReference type="EMBL" id="DRMH01000059">
    <property type="protein sequence ID" value="HFC97728.1"/>
    <property type="molecule type" value="Genomic_DNA"/>
</dbReference>
<dbReference type="Proteomes" id="UP000886043">
    <property type="component" value="Unassembled WGS sequence"/>
</dbReference>
<organism evidence="3">
    <name type="scientific">Thermosulfurimonas dismutans</name>
    <dbReference type="NCBI Taxonomy" id="999894"/>
    <lineage>
        <taxon>Bacteria</taxon>
        <taxon>Pseudomonadati</taxon>
        <taxon>Thermodesulfobacteriota</taxon>
        <taxon>Thermodesulfobacteria</taxon>
        <taxon>Thermodesulfobacteriales</taxon>
        <taxon>Thermodesulfobacteriaceae</taxon>
        <taxon>Thermosulfurimonas</taxon>
    </lineage>
</organism>
<dbReference type="Gene3D" id="3.40.50.2000">
    <property type="entry name" value="Glycogen Phosphorylase B"/>
    <property type="match status" value="2"/>
</dbReference>
<evidence type="ECO:0000313" key="3">
    <source>
        <dbReference type="EMBL" id="HFC97728.1"/>
    </source>
</evidence>
<evidence type="ECO:0000259" key="1">
    <source>
        <dbReference type="Pfam" id="PF00534"/>
    </source>
</evidence>
<dbReference type="PANTHER" id="PTHR45947">
    <property type="entry name" value="SULFOQUINOVOSYL TRANSFERASE SQD2"/>
    <property type="match status" value="1"/>
</dbReference>
<name>A0A7C3CXY2_9BACT</name>